<evidence type="ECO:0000313" key="3">
    <source>
        <dbReference type="Proteomes" id="UP000703661"/>
    </source>
</evidence>
<dbReference type="AlphaFoldDB" id="A0A9P6MSZ5"/>
<feature type="region of interest" description="Disordered" evidence="1">
    <location>
        <begin position="388"/>
        <end position="466"/>
    </location>
</feature>
<feature type="region of interest" description="Disordered" evidence="1">
    <location>
        <begin position="299"/>
        <end position="356"/>
    </location>
</feature>
<feature type="compositionally biased region" description="Low complexity" evidence="1">
    <location>
        <begin position="106"/>
        <end position="117"/>
    </location>
</feature>
<keyword evidence="3" id="KW-1185">Reference proteome</keyword>
<feature type="compositionally biased region" description="Low complexity" evidence="1">
    <location>
        <begin position="419"/>
        <end position="449"/>
    </location>
</feature>
<dbReference type="Proteomes" id="UP000703661">
    <property type="component" value="Unassembled WGS sequence"/>
</dbReference>
<feature type="compositionally biased region" description="Polar residues" evidence="1">
    <location>
        <begin position="50"/>
        <end position="66"/>
    </location>
</feature>
<evidence type="ECO:0000256" key="1">
    <source>
        <dbReference type="SAM" id="MobiDB-lite"/>
    </source>
</evidence>
<dbReference type="EMBL" id="JAAAID010000967">
    <property type="protein sequence ID" value="KAG0012550.1"/>
    <property type="molecule type" value="Genomic_DNA"/>
</dbReference>
<name>A0A9P6MSZ5_9FUNG</name>
<feature type="compositionally biased region" description="Polar residues" evidence="1">
    <location>
        <begin position="149"/>
        <end position="159"/>
    </location>
</feature>
<feature type="region of interest" description="Disordered" evidence="1">
    <location>
        <begin position="130"/>
        <end position="180"/>
    </location>
</feature>
<feature type="compositionally biased region" description="Basic and acidic residues" evidence="1">
    <location>
        <begin position="161"/>
        <end position="180"/>
    </location>
</feature>
<sequence length="466" mass="52237">MTQNYPRQMNPLPQGMPIIPPRLQQQQQQEVIEKHRRMQQQNQQVQQTQGSFRIQGNHSRSVSNGNPRYRQTENVPSSNNYNYSNDNNNDNNGINQYNGGGRLRSESNPSHSSNSSSENYYESLWATSHNRANSSGSSASGYSARTGLANRSNTTGSSFQERMKERDREKQQREREEREMAARAFREDLSMDSSLSQLPATTGTSTNNKKAAIWNKLRAAKDVINATITGEERWPDSDDSDYEGESHVSRVLREFLDKKEADNVAAKIAELEMMDKVSAIPPTIPKRSASNRNRNIRDAFKREDSNSGSSNSSPGDVYEQSLRSRGENGHQPSRSEDITKNGGALTSNGVSAVRMNRFRTSSDASLSEALGRLEGKRNQDALVAQVSHLGSTRARSPHRGNRAYKDNIEAVPPPPLPTPKSSYRQQHQQQQQQQQPSLSPPSSSSSSRRLNNLGVYGQRKQQEEQQ</sequence>
<feature type="compositionally biased region" description="Low complexity" evidence="1">
    <location>
        <begin position="39"/>
        <end position="49"/>
    </location>
</feature>
<organism evidence="2 3">
    <name type="scientific">Entomortierella chlamydospora</name>
    <dbReference type="NCBI Taxonomy" id="101097"/>
    <lineage>
        <taxon>Eukaryota</taxon>
        <taxon>Fungi</taxon>
        <taxon>Fungi incertae sedis</taxon>
        <taxon>Mucoromycota</taxon>
        <taxon>Mortierellomycotina</taxon>
        <taxon>Mortierellomycetes</taxon>
        <taxon>Mortierellales</taxon>
        <taxon>Mortierellaceae</taxon>
        <taxon>Entomortierella</taxon>
    </lineage>
</organism>
<accession>A0A9P6MSZ5</accession>
<feature type="compositionally biased region" description="Low complexity" evidence="1">
    <location>
        <begin position="130"/>
        <end position="145"/>
    </location>
</feature>
<feature type="compositionally biased region" description="Basic and acidic residues" evidence="1">
    <location>
        <begin position="322"/>
        <end position="339"/>
    </location>
</feature>
<feature type="compositionally biased region" description="Low complexity" evidence="1">
    <location>
        <begin position="77"/>
        <end position="97"/>
    </location>
</feature>
<evidence type="ECO:0000313" key="2">
    <source>
        <dbReference type="EMBL" id="KAG0012550.1"/>
    </source>
</evidence>
<comment type="caution">
    <text evidence="2">The sequence shown here is derived from an EMBL/GenBank/DDBJ whole genome shotgun (WGS) entry which is preliminary data.</text>
</comment>
<gene>
    <name evidence="2" type="ORF">BGZ80_011661</name>
</gene>
<reference evidence="2" key="1">
    <citation type="journal article" date="2020" name="Fungal Divers.">
        <title>Resolving the Mortierellaceae phylogeny through synthesis of multi-gene phylogenetics and phylogenomics.</title>
        <authorList>
            <person name="Vandepol N."/>
            <person name="Liber J."/>
            <person name="Desiro A."/>
            <person name="Na H."/>
            <person name="Kennedy M."/>
            <person name="Barry K."/>
            <person name="Grigoriev I.V."/>
            <person name="Miller A.N."/>
            <person name="O'Donnell K."/>
            <person name="Stajich J.E."/>
            <person name="Bonito G."/>
        </authorList>
    </citation>
    <scope>NUCLEOTIDE SEQUENCE</scope>
    <source>
        <strain evidence="2">NRRL 2769</strain>
    </source>
</reference>
<protein>
    <submittedName>
        <fullName evidence="2">Uncharacterized protein</fullName>
    </submittedName>
</protein>
<proteinExistence type="predicted"/>
<feature type="region of interest" description="Disordered" evidence="1">
    <location>
        <begin position="1"/>
        <end position="117"/>
    </location>
</feature>